<dbReference type="SUPFAM" id="SSF55895">
    <property type="entry name" value="Ribonuclease Rh-like"/>
    <property type="match status" value="1"/>
</dbReference>
<dbReference type="InterPro" id="IPR018188">
    <property type="entry name" value="RNase_T2_His_AS_1"/>
</dbReference>
<evidence type="ECO:0000256" key="2">
    <source>
        <dbReference type="RuleBase" id="RU004328"/>
    </source>
</evidence>
<keyword evidence="5" id="KW-1185">Reference proteome</keyword>
<dbReference type="Pfam" id="PF00445">
    <property type="entry name" value="Ribonuclease_T2"/>
    <property type="match status" value="1"/>
</dbReference>
<dbReference type="PROSITE" id="PS00531">
    <property type="entry name" value="RNASE_T2_2"/>
    <property type="match status" value="1"/>
</dbReference>
<evidence type="ECO:0000256" key="1">
    <source>
        <dbReference type="ARBA" id="ARBA00007469"/>
    </source>
</evidence>
<name>A0A7S8C6K0_9HYPH</name>
<reference evidence="4 5" key="1">
    <citation type="submission" date="2020-06" db="EMBL/GenBank/DDBJ databases">
        <title>Genome sequence of 2 isolates from Red Sea Mangroves.</title>
        <authorList>
            <person name="Sefrji F."/>
            <person name="Michoud G."/>
            <person name="Merlino G."/>
            <person name="Daffonchio D."/>
        </authorList>
    </citation>
    <scope>NUCLEOTIDE SEQUENCE [LARGE SCALE GENOMIC DNA]</scope>
    <source>
        <strain evidence="4 5">R1DC25</strain>
    </source>
</reference>
<keyword evidence="3" id="KW-0732">Signal</keyword>
<dbReference type="Proteomes" id="UP000593594">
    <property type="component" value="Chromosome"/>
</dbReference>
<feature type="chain" id="PRO_5032894575" evidence="3">
    <location>
        <begin position="30"/>
        <end position="223"/>
    </location>
</feature>
<dbReference type="InterPro" id="IPR001568">
    <property type="entry name" value="RNase_T2-like"/>
</dbReference>
<dbReference type="PROSITE" id="PS00530">
    <property type="entry name" value="RNASE_T2_1"/>
    <property type="match status" value="1"/>
</dbReference>
<protein>
    <submittedName>
        <fullName evidence="4">Ribonuclease T</fullName>
    </submittedName>
</protein>
<dbReference type="InterPro" id="IPR036430">
    <property type="entry name" value="RNase_T2-like_sf"/>
</dbReference>
<organism evidence="4 5">
    <name type="scientific">Kaustia mangrovi</name>
    <dbReference type="NCBI Taxonomy" id="2593653"/>
    <lineage>
        <taxon>Bacteria</taxon>
        <taxon>Pseudomonadati</taxon>
        <taxon>Pseudomonadota</taxon>
        <taxon>Alphaproteobacteria</taxon>
        <taxon>Hyphomicrobiales</taxon>
        <taxon>Parvibaculaceae</taxon>
        <taxon>Kaustia</taxon>
    </lineage>
</organism>
<gene>
    <name evidence="4" type="ORF">HW532_17375</name>
</gene>
<dbReference type="EMBL" id="CP058214">
    <property type="protein sequence ID" value="QPC44312.1"/>
    <property type="molecule type" value="Genomic_DNA"/>
</dbReference>
<sequence>MRRARRLVIAALLGLVLALPAALSAPARAGTPGDFDYYALVLSWSPTYCATPEGNRDRHQCGGQRAYAFVVHGLWPQYERGWPDNCAAERWVPEHVIDAIMGIMPSKRLVIHEWRKHGTCSGLDPAGYFALTRKLFDTIRIPARYLSPQETVSTTPDGLMRDFLKTNPKLEPDMIAVHCGNRRDRARLSDIRICFTPDGTLTSCGPNERRACRARELVLPPVR</sequence>
<comment type="similarity">
    <text evidence="1 2">Belongs to the RNase T2 family.</text>
</comment>
<dbReference type="GO" id="GO:0006401">
    <property type="term" value="P:RNA catabolic process"/>
    <property type="evidence" value="ECO:0007669"/>
    <property type="project" value="UniProtKB-ARBA"/>
</dbReference>
<evidence type="ECO:0000256" key="3">
    <source>
        <dbReference type="SAM" id="SignalP"/>
    </source>
</evidence>
<evidence type="ECO:0000313" key="4">
    <source>
        <dbReference type="EMBL" id="QPC44312.1"/>
    </source>
</evidence>
<proteinExistence type="inferred from homology"/>
<evidence type="ECO:0000313" key="5">
    <source>
        <dbReference type="Proteomes" id="UP000593594"/>
    </source>
</evidence>
<dbReference type="AlphaFoldDB" id="A0A7S8C6K0"/>
<dbReference type="PANTHER" id="PTHR11240">
    <property type="entry name" value="RIBONUCLEASE T2"/>
    <property type="match status" value="1"/>
</dbReference>
<feature type="signal peptide" evidence="3">
    <location>
        <begin position="1"/>
        <end position="29"/>
    </location>
</feature>
<dbReference type="Gene3D" id="3.90.730.10">
    <property type="entry name" value="Ribonuclease T2-like"/>
    <property type="match status" value="1"/>
</dbReference>
<dbReference type="KEGG" id="kmn:HW532_17375"/>
<accession>A0A7S8C6K0</accession>
<dbReference type="RefSeq" id="WP_213161679.1">
    <property type="nucleotide sequence ID" value="NZ_CP058214.1"/>
</dbReference>
<dbReference type="GO" id="GO:0003723">
    <property type="term" value="F:RNA binding"/>
    <property type="evidence" value="ECO:0007669"/>
    <property type="project" value="InterPro"/>
</dbReference>
<dbReference type="GO" id="GO:0033897">
    <property type="term" value="F:ribonuclease T2 activity"/>
    <property type="evidence" value="ECO:0007669"/>
    <property type="project" value="InterPro"/>
</dbReference>
<dbReference type="InterPro" id="IPR033130">
    <property type="entry name" value="RNase_T2_His_AS_2"/>
</dbReference>
<dbReference type="PANTHER" id="PTHR11240:SF22">
    <property type="entry name" value="RIBONUCLEASE T2"/>
    <property type="match status" value="1"/>
</dbReference>